<dbReference type="InterPro" id="IPR036852">
    <property type="entry name" value="Peptidase_S8/S53_dom_sf"/>
</dbReference>
<dbReference type="AlphaFoldDB" id="A0AAW0N4K2"/>
<dbReference type="SUPFAM" id="SSF52743">
    <property type="entry name" value="Subtilisin-like"/>
    <property type="match status" value="1"/>
</dbReference>
<protein>
    <recommendedName>
        <fullName evidence="11">Subtilisin/kexin-like protease PC9</fullName>
    </recommendedName>
</protein>
<feature type="active site" description="Charge relay system" evidence="5">
    <location>
        <position position="213"/>
    </location>
</feature>
<keyword evidence="6" id="KW-0732">Signal</keyword>
<dbReference type="InterPro" id="IPR041051">
    <property type="entry name" value="PCSK9_C3"/>
</dbReference>
<feature type="active site" description="Charge relay system" evidence="5">
    <location>
        <position position="389"/>
    </location>
</feature>
<reference evidence="10" key="1">
    <citation type="submission" date="2024-04" db="EMBL/GenBank/DDBJ databases">
        <title>Salinicola lusitanus LLJ914,a marine bacterium isolated from the Okinawa Trough.</title>
        <authorList>
            <person name="Li J."/>
        </authorList>
    </citation>
    <scope>NUCLEOTIDE SEQUENCE [LARGE SCALE GENOMIC DNA]</scope>
</reference>
<feature type="chain" id="PRO_5043732301" description="Subtilisin/kexin-like protease PC9" evidence="6">
    <location>
        <begin position="17"/>
        <end position="631"/>
    </location>
</feature>
<dbReference type="Pfam" id="PF18463">
    <property type="entry name" value="PCSK9_C3"/>
    <property type="match status" value="1"/>
</dbReference>
<evidence type="ECO:0000259" key="8">
    <source>
        <dbReference type="Pfam" id="PF18463"/>
    </source>
</evidence>
<dbReference type="Pfam" id="PF00082">
    <property type="entry name" value="Peptidase_S8"/>
    <property type="match status" value="1"/>
</dbReference>
<dbReference type="EMBL" id="JBBPFD010000018">
    <property type="protein sequence ID" value="KAK7888634.1"/>
    <property type="molecule type" value="Genomic_DNA"/>
</dbReference>
<evidence type="ECO:0000256" key="1">
    <source>
        <dbReference type="ARBA" id="ARBA00011073"/>
    </source>
</evidence>
<feature type="domain" description="Peptidase S8/S53" evidence="7">
    <location>
        <begin position="301"/>
        <end position="422"/>
    </location>
</feature>
<dbReference type="PANTHER" id="PTHR43806">
    <property type="entry name" value="PEPTIDASE S8"/>
    <property type="match status" value="1"/>
</dbReference>
<feature type="active site" description="Charge relay system" evidence="5">
    <location>
        <position position="253"/>
    </location>
</feature>
<evidence type="ECO:0008006" key="11">
    <source>
        <dbReference type="Google" id="ProtNLM"/>
    </source>
</evidence>
<dbReference type="Gene3D" id="3.30.70.80">
    <property type="entry name" value="Peptidase S8 propeptide/proteinase inhibitor I9"/>
    <property type="match status" value="1"/>
</dbReference>
<keyword evidence="2 5" id="KW-0645">Protease</keyword>
<dbReference type="PROSITE" id="PS51892">
    <property type="entry name" value="SUBTILASE"/>
    <property type="match status" value="1"/>
</dbReference>
<name>A0AAW0N4K2_9GOBI</name>
<dbReference type="Gene3D" id="3.40.50.200">
    <property type="entry name" value="Peptidase S8/S53 domain"/>
    <property type="match status" value="1"/>
</dbReference>
<evidence type="ECO:0000259" key="7">
    <source>
        <dbReference type="Pfam" id="PF00082"/>
    </source>
</evidence>
<evidence type="ECO:0000256" key="6">
    <source>
        <dbReference type="SAM" id="SignalP"/>
    </source>
</evidence>
<dbReference type="GO" id="GO:0004252">
    <property type="term" value="F:serine-type endopeptidase activity"/>
    <property type="evidence" value="ECO:0007669"/>
    <property type="project" value="UniProtKB-UniRule"/>
</dbReference>
<dbReference type="PRINTS" id="PR00723">
    <property type="entry name" value="SUBTILISIN"/>
</dbReference>
<sequence length="631" mass="67466">MCALGVLMLCVGMVWSFCQCYPKVVLVLVSRRKNRGSRVYLRQTGKDARVLVGEMETAEVRLDEPLPVFLGLKCESSRHPPHSHSCPTLHHLDDPEQEEMILDLLREDRTQPETGPEPSAEFLRCNKDHPEAEAKAARGGFHVDIQQTYSGALHGFLVKMSSDVLHLRRTHPSLLRAPPGTCRRYCSLRGTSENGTYKPPVNDGGLAQVYLMDGSVHTSHREVEGRVLVTDFNHVPEEDGARVHRQASQCDSHGTHMAGVLSGADSGVARLEYIRASLITRPLDAVVVLLPFVGGFSRSLNTVCREMVSSGVVLIAAAGNYREDACLYSPASEPEVITVGAVNSADQLMSQGAGGTNVGRCVDLFAPGDDIVSASSDCSTCFTSRSGTSQAAAHAAGIAAVILSTNQKASPVQLLHKMLHYSVSNTISLLSVLSLCTYGELLCRSVWSDRSEARAVSRCPTCFCAIVQESNGQTECVAYSDPGAKAVFAVARCCVIADLQCHIHSSPKPGQDAECCTSWSSGHLSAGSRPHHGERRLCLVPEGVVSKAVCCHAPALECQVLEQSSTHGEQVEVSCPAGWTLTDCNAVSRGSILGPVAKGNSCHVHRGSGADEATGIAVCCHIRDDGQPAPL</sequence>
<dbReference type="GO" id="GO:0005615">
    <property type="term" value="C:extracellular space"/>
    <property type="evidence" value="ECO:0007669"/>
    <property type="project" value="TreeGrafter"/>
</dbReference>
<evidence type="ECO:0000313" key="9">
    <source>
        <dbReference type="EMBL" id="KAK7888634.1"/>
    </source>
</evidence>
<feature type="domain" description="Proprotein convertase subtilisin/kexin type 9 C-terminal" evidence="8">
    <location>
        <begin position="552"/>
        <end position="622"/>
    </location>
</feature>
<dbReference type="InterPro" id="IPR015500">
    <property type="entry name" value="Peptidase_S8_subtilisin-rel"/>
</dbReference>
<dbReference type="InterPro" id="IPR037045">
    <property type="entry name" value="S8pro/Inhibitor_I9_sf"/>
</dbReference>
<keyword evidence="10" id="KW-1185">Reference proteome</keyword>
<feature type="signal peptide" evidence="6">
    <location>
        <begin position="1"/>
        <end position="16"/>
    </location>
</feature>
<dbReference type="Gene3D" id="2.60.120.690">
    <property type="entry name" value="Proprotein convertase subtilisin/kexin type 9"/>
    <property type="match status" value="1"/>
</dbReference>
<dbReference type="Proteomes" id="UP001460270">
    <property type="component" value="Unassembled WGS sequence"/>
</dbReference>
<dbReference type="GO" id="GO:0006508">
    <property type="term" value="P:proteolysis"/>
    <property type="evidence" value="ECO:0007669"/>
    <property type="project" value="UniProtKB-KW"/>
</dbReference>
<evidence type="ECO:0000256" key="5">
    <source>
        <dbReference type="PROSITE-ProRule" id="PRU01240"/>
    </source>
</evidence>
<comment type="similarity">
    <text evidence="1 5">Belongs to the peptidase S8 family.</text>
</comment>
<gene>
    <name evidence="9" type="ORF">WMY93_024194</name>
</gene>
<dbReference type="PANTHER" id="PTHR43806:SF60">
    <property type="entry name" value="PROPROTEIN CONVERTASE SUBTILISIN_KEXIN TYPE 9"/>
    <property type="match status" value="1"/>
</dbReference>
<dbReference type="FunFam" id="3.40.50.200:FF:000016">
    <property type="entry name" value="Proprotein convertase subtilisin/kexin type 9"/>
    <property type="match status" value="1"/>
</dbReference>
<proteinExistence type="inferred from homology"/>
<dbReference type="InterPro" id="IPR050131">
    <property type="entry name" value="Peptidase_S8_subtilisin-like"/>
</dbReference>
<organism evidence="9 10">
    <name type="scientific">Mugilogobius chulae</name>
    <name type="common">yellowstripe goby</name>
    <dbReference type="NCBI Taxonomy" id="88201"/>
    <lineage>
        <taxon>Eukaryota</taxon>
        <taxon>Metazoa</taxon>
        <taxon>Chordata</taxon>
        <taxon>Craniata</taxon>
        <taxon>Vertebrata</taxon>
        <taxon>Euteleostomi</taxon>
        <taxon>Actinopterygii</taxon>
        <taxon>Neopterygii</taxon>
        <taxon>Teleostei</taxon>
        <taxon>Neoteleostei</taxon>
        <taxon>Acanthomorphata</taxon>
        <taxon>Gobiaria</taxon>
        <taxon>Gobiiformes</taxon>
        <taxon>Gobioidei</taxon>
        <taxon>Gobiidae</taxon>
        <taxon>Gobionellinae</taxon>
        <taxon>Mugilogobius</taxon>
    </lineage>
</organism>
<keyword evidence="4 5" id="KW-0720">Serine protease</keyword>
<evidence type="ECO:0000256" key="3">
    <source>
        <dbReference type="ARBA" id="ARBA00022801"/>
    </source>
</evidence>
<dbReference type="InterPro" id="IPR000209">
    <property type="entry name" value="Peptidase_S8/S53_dom"/>
</dbReference>
<accession>A0AAW0N4K2</accession>
<keyword evidence="3 5" id="KW-0378">Hydrolase</keyword>
<evidence type="ECO:0000256" key="4">
    <source>
        <dbReference type="ARBA" id="ARBA00022825"/>
    </source>
</evidence>
<comment type="caution">
    <text evidence="9">The sequence shown here is derived from an EMBL/GenBank/DDBJ whole genome shotgun (WGS) entry which is preliminary data.</text>
</comment>
<evidence type="ECO:0000256" key="2">
    <source>
        <dbReference type="ARBA" id="ARBA00022670"/>
    </source>
</evidence>
<evidence type="ECO:0000313" key="10">
    <source>
        <dbReference type="Proteomes" id="UP001460270"/>
    </source>
</evidence>